<dbReference type="GO" id="GO:0055085">
    <property type="term" value="P:transmembrane transport"/>
    <property type="evidence" value="ECO:0007669"/>
    <property type="project" value="InterPro"/>
</dbReference>
<reference evidence="9 10" key="1">
    <citation type="submission" date="2019-10" db="EMBL/GenBank/DDBJ databases">
        <title>Alkaliphilus serpentinus sp. nov. and Alkaliphilus pronyensis sp. nov., two novel anaerobic alkaliphilic species isolated from the serpentinized-hosted hydrothermal field of the Prony Bay (New Caledonia).</title>
        <authorList>
            <person name="Postec A."/>
        </authorList>
    </citation>
    <scope>NUCLEOTIDE SEQUENCE [LARGE SCALE GENOMIC DNA]</scope>
    <source>
        <strain evidence="9 10">LacT</strain>
    </source>
</reference>
<evidence type="ECO:0000256" key="1">
    <source>
        <dbReference type="ARBA" id="ARBA00004651"/>
    </source>
</evidence>
<dbReference type="AlphaFoldDB" id="A0A833HLV9"/>
<protein>
    <submittedName>
        <fullName evidence="9">AEC family transporter</fullName>
    </submittedName>
</protein>
<dbReference type="PANTHER" id="PTHR36838:SF1">
    <property type="entry name" value="SLR1864 PROTEIN"/>
    <property type="match status" value="1"/>
</dbReference>
<organism evidence="9 10">
    <name type="scientific">Alkaliphilus serpentinus</name>
    <dbReference type="NCBI Taxonomy" id="1482731"/>
    <lineage>
        <taxon>Bacteria</taxon>
        <taxon>Bacillati</taxon>
        <taxon>Bacillota</taxon>
        <taxon>Clostridia</taxon>
        <taxon>Peptostreptococcales</taxon>
        <taxon>Natronincolaceae</taxon>
        <taxon>Alkaliphilus</taxon>
    </lineage>
</organism>
<feature type="transmembrane region" description="Helical" evidence="8">
    <location>
        <begin position="67"/>
        <end position="91"/>
    </location>
</feature>
<comment type="similarity">
    <text evidence="2">Belongs to the auxin efflux carrier (TC 2.A.69) family.</text>
</comment>
<evidence type="ECO:0000313" key="9">
    <source>
        <dbReference type="EMBL" id="KAB3526655.1"/>
    </source>
</evidence>
<evidence type="ECO:0000256" key="3">
    <source>
        <dbReference type="ARBA" id="ARBA00022448"/>
    </source>
</evidence>
<feature type="transmembrane region" description="Helical" evidence="8">
    <location>
        <begin position="128"/>
        <end position="149"/>
    </location>
</feature>
<feature type="transmembrane region" description="Helical" evidence="8">
    <location>
        <begin position="6"/>
        <end position="24"/>
    </location>
</feature>
<dbReference type="InterPro" id="IPR004776">
    <property type="entry name" value="Mem_transp_PIN-like"/>
</dbReference>
<feature type="transmembrane region" description="Helical" evidence="8">
    <location>
        <begin position="103"/>
        <end position="122"/>
    </location>
</feature>
<dbReference type="EMBL" id="WBZB01000051">
    <property type="protein sequence ID" value="KAB3526655.1"/>
    <property type="molecule type" value="Genomic_DNA"/>
</dbReference>
<dbReference type="RefSeq" id="WP_151866921.1">
    <property type="nucleotide sequence ID" value="NZ_WBZB01000051.1"/>
</dbReference>
<evidence type="ECO:0000256" key="6">
    <source>
        <dbReference type="ARBA" id="ARBA00022989"/>
    </source>
</evidence>
<keyword evidence="6 8" id="KW-1133">Transmembrane helix</keyword>
<comment type="subcellular location">
    <subcellularLocation>
        <location evidence="1">Cell membrane</location>
        <topology evidence="1">Multi-pass membrane protein</topology>
    </subcellularLocation>
</comment>
<evidence type="ECO:0000256" key="4">
    <source>
        <dbReference type="ARBA" id="ARBA00022475"/>
    </source>
</evidence>
<evidence type="ECO:0000256" key="5">
    <source>
        <dbReference type="ARBA" id="ARBA00022692"/>
    </source>
</evidence>
<feature type="transmembrane region" description="Helical" evidence="8">
    <location>
        <begin position="229"/>
        <end position="249"/>
    </location>
</feature>
<evidence type="ECO:0000256" key="2">
    <source>
        <dbReference type="ARBA" id="ARBA00010145"/>
    </source>
</evidence>
<keyword evidence="10" id="KW-1185">Reference proteome</keyword>
<comment type="caution">
    <text evidence="9">The sequence shown here is derived from an EMBL/GenBank/DDBJ whole genome shotgun (WGS) entry which is preliminary data.</text>
</comment>
<feature type="transmembrane region" description="Helical" evidence="8">
    <location>
        <begin position="290"/>
        <end position="307"/>
    </location>
</feature>
<keyword evidence="4" id="KW-1003">Cell membrane</keyword>
<gene>
    <name evidence="9" type="ORF">F8153_13720</name>
</gene>
<accession>A0A833HLV9</accession>
<keyword evidence="3" id="KW-0813">Transport</keyword>
<dbReference type="Gene3D" id="1.20.1530.20">
    <property type="match status" value="1"/>
</dbReference>
<proteinExistence type="inferred from homology"/>
<feature type="transmembrane region" description="Helical" evidence="8">
    <location>
        <begin position="36"/>
        <end position="55"/>
    </location>
</feature>
<name>A0A833HLV9_9FIRM</name>
<feature type="transmembrane region" description="Helical" evidence="8">
    <location>
        <begin position="170"/>
        <end position="191"/>
    </location>
</feature>
<evidence type="ECO:0000256" key="7">
    <source>
        <dbReference type="ARBA" id="ARBA00023136"/>
    </source>
</evidence>
<dbReference type="Proteomes" id="UP000465601">
    <property type="component" value="Unassembled WGS sequence"/>
</dbReference>
<dbReference type="Pfam" id="PF03547">
    <property type="entry name" value="Mem_trans"/>
    <property type="match status" value="1"/>
</dbReference>
<keyword evidence="7 8" id="KW-0472">Membrane</keyword>
<evidence type="ECO:0000256" key="8">
    <source>
        <dbReference type="SAM" id="Phobius"/>
    </source>
</evidence>
<feature type="transmembrane region" description="Helical" evidence="8">
    <location>
        <begin position="255"/>
        <end position="278"/>
    </location>
</feature>
<dbReference type="InterPro" id="IPR038770">
    <property type="entry name" value="Na+/solute_symporter_sf"/>
</dbReference>
<keyword evidence="5 8" id="KW-0812">Transmembrane</keyword>
<evidence type="ECO:0000313" key="10">
    <source>
        <dbReference type="Proteomes" id="UP000465601"/>
    </source>
</evidence>
<sequence>MSFIAVFNEIAILFLLVLVGYLARKRNFINDEVNKGLSALILQFTLPALIIKSMQFSFSKEVLVGSLHIILLSLFVHGFSILVAFISPYILKVKGAKKDIYQFILIFSNVGYMGYPILFTLYGEIGVFYGALFNIPFNVLLWTLGVVIISRNSNKTVEGINYKKVLLNPGIIAVVIGFFLFISSIEIPYILFKTLDLLGNTTTPLSMLLIGGMLAELPVKEVFREEKILGLSFIRLIFIPFAVYTVLKLLRIDDFLLGVSVVIAAMPAAVNTAVLASIFDVEPYVASKGVFITTLLSLLTIPLLTFIL</sequence>
<dbReference type="OrthoDB" id="9798064at2"/>
<dbReference type="PANTHER" id="PTHR36838">
    <property type="entry name" value="AUXIN EFFLUX CARRIER FAMILY PROTEIN"/>
    <property type="match status" value="1"/>
</dbReference>
<dbReference type="GO" id="GO:0005886">
    <property type="term" value="C:plasma membrane"/>
    <property type="evidence" value="ECO:0007669"/>
    <property type="project" value="UniProtKB-SubCell"/>
</dbReference>